<protein>
    <submittedName>
        <fullName evidence="9">Uncharacterized protein</fullName>
    </submittedName>
</protein>
<dbReference type="EMBL" id="CATNWA010018153">
    <property type="protein sequence ID" value="CAI9605601.1"/>
    <property type="molecule type" value="Genomic_DNA"/>
</dbReference>
<keyword evidence="10" id="KW-1185">Reference proteome</keyword>
<feature type="transmembrane region" description="Helical" evidence="8">
    <location>
        <begin position="12"/>
        <end position="31"/>
    </location>
</feature>
<evidence type="ECO:0000256" key="7">
    <source>
        <dbReference type="ARBA" id="ARBA00023224"/>
    </source>
</evidence>
<evidence type="ECO:0000256" key="4">
    <source>
        <dbReference type="ARBA" id="ARBA00023040"/>
    </source>
</evidence>
<keyword evidence="5" id="KW-0675">Receptor</keyword>
<evidence type="ECO:0000256" key="5">
    <source>
        <dbReference type="ARBA" id="ARBA00023170"/>
    </source>
</evidence>
<dbReference type="InterPro" id="IPR043458">
    <property type="entry name" value="GPR158/179"/>
</dbReference>
<dbReference type="PANTHER" id="PTHR32546:SF7">
    <property type="entry name" value="G-PROTEIN COUPLED RECEPTOR 179-RELATED"/>
    <property type="match status" value="1"/>
</dbReference>
<sequence>MVPSLQPDWTLLLFFIHTHGTVTMTLTLLFVPKFLHAGGPLQEEIAAEVYEDELDLRRSRSNLNSSITSAWSEHSLDPDDIRVRTEM</sequence>
<evidence type="ECO:0000256" key="2">
    <source>
        <dbReference type="ARBA" id="ARBA00007242"/>
    </source>
</evidence>
<keyword evidence="4" id="KW-0297">G-protein coupled receptor</keyword>
<evidence type="ECO:0000256" key="3">
    <source>
        <dbReference type="ARBA" id="ARBA00022475"/>
    </source>
</evidence>
<evidence type="ECO:0000313" key="9">
    <source>
        <dbReference type="EMBL" id="CAI9605601.1"/>
    </source>
</evidence>
<keyword evidence="8" id="KW-0472">Membrane</keyword>
<evidence type="ECO:0000256" key="6">
    <source>
        <dbReference type="ARBA" id="ARBA00023180"/>
    </source>
</evidence>
<evidence type="ECO:0000256" key="8">
    <source>
        <dbReference type="SAM" id="Phobius"/>
    </source>
</evidence>
<evidence type="ECO:0000313" key="10">
    <source>
        <dbReference type="Proteomes" id="UP001162483"/>
    </source>
</evidence>
<keyword evidence="3" id="KW-1003">Cell membrane</keyword>
<comment type="similarity">
    <text evidence="2">Belongs to the G-protein coupled receptor 3 family.</text>
</comment>
<evidence type="ECO:0000256" key="1">
    <source>
        <dbReference type="ARBA" id="ARBA00004651"/>
    </source>
</evidence>
<accession>A0ABN9G9X2</accession>
<comment type="caution">
    <text evidence="9">The sequence shown here is derived from an EMBL/GenBank/DDBJ whole genome shotgun (WGS) entry which is preliminary data.</text>
</comment>
<keyword evidence="6" id="KW-0325">Glycoprotein</keyword>
<organism evidence="9 10">
    <name type="scientific">Staurois parvus</name>
    <dbReference type="NCBI Taxonomy" id="386267"/>
    <lineage>
        <taxon>Eukaryota</taxon>
        <taxon>Metazoa</taxon>
        <taxon>Chordata</taxon>
        <taxon>Craniata</taxon>
        <taxon>Vertebrata</taxon>
        <taxon>Euteleostomi</taxon>
        <taxon>Amphibia</taxon>
        <taxon>Batrachia</taxon>
        <taxon>Anura</taxon>
        <taxon>Neobatrachia</taxon>
        <taxon>Ranoidea</taxon>
        <taxon>Ranidae</taxon>
        <taxon>Staurois</taxon>
    </lineage>
</organism>
<gene>
    <name evidence="9" type="ORF">SPARVUS_LOCUS13620310</name>
</gene>
<keyword evidence="8" id="KW-0812">Transmembrane</keyword>
<reference evidence="9" key="1">
    <citation type="submission" date="2023-05" db="EMBL/GenBank/DDBJ databases">
        <authorList>
            <person name="Stuckert A."/>
        </authorList>
    </citation>
    <scope>NUCLEOTIDE SEQUENCE</scope>
</reference>
<dbReference type="Proteomes" id="UP001162483">
    <property type="component" value="Unassembled WGS sequence"/>
</dbReference>
<comment type="subcellular location">
    <subcellularLocation>
        <location evidence="1">Cell membrane</location>
        <topology evidence="1">Multi-pass membrane protein</topology>
    </subcellularLocation>
</comment>
<proteinExistence type="inferred from homology"/>
<name>A0ABN9G9X2_9NEOB</name>
<dbReference type="PANTHER" id="PTHR32546">
    <property type="entry name" value="G-PROTEIN COUPLED RECEPTOR 158-RELATED"/>
    <property type="match status" value="1"/>
</dbReference>
<keyword evidence="7" id="KW-0807">Transducer</keyword>
<keyword evidence="8" id="KW-1133">Transmembrane helix</keyword>